<accession>A0A3L6SVG6</accession>
<organism evidence="2 3">
    <name type="scientific">Panicum miliaceum</name>
    <name type="common">Proso millet</name>
    <name type="synonym">Broomcorn millet</name>
    <dbReference type="NCBI Taxonomy" id="4540"/>
    <lineage>
        <taxon>Eukaryota</taxon>
        <taxon>Viridiplantae</taxon>
        <taxon>Streptophyta</taxon>
        <taxon>Embryophyta</taxon>
        <taxon>Tracheophyta</taxon>
        <taxon>Spermatophyta</taxon>
        <taxon>Magnoliopsida</taxon>
        <taxon>Liliopsida</taxon>
        <taxon>Poales</taxon>
        <taxon>Poaceae</taxon>
        <taxon>PACMAD clade</taxon>
        <taxon>Panicoideae</taxon>
        <taxon>Panicodae</taxon>
        <taxon>Paniceae</taxon>
        <taxon>Panicinae</taxon>
        <taxon>Panicum</taxon>
        <taxon>Panicum sect. Panicum</taxon>
    </lineage>
</organism>
<evidence type="ECO:0000313" key="3">
    <source>
        <dbReference type="Proteomes" id="UP000275267"/>
    </source>
</evidence>
<protein>
    <recommendedName>
        <fullName evidence="1">Reverse transcriptase domain-containing protein</fullName>
    </recommendedName>
</protein>
<dbReference type="Gene3D" id="3.30.70.270">
    <property type="match status" value="2"/>
</dbReference>
<dbReference type="AlphaFoldDB" id="A0A3L6SVG6"/>
<dbReference type="InterPro" id="IPR043502">
    <property type="entry name" value="DNA/RNA_pol_sf"/>
</dbReference>
<proteinExistence type="predicted"/>
<dbReference type="InterPro" id="IPR043128">
    <property type="entry name" value="Rev_trsase/Diguanyl_cyclase"/>
</dbReference>
<evidence type="ECO:0000259" key="1">
    <source>
        <dbReference type="Pfam" id="PF00078"/>
    </source>
</evidence>
<sequence length="319" mass="36326">MVDLGDSSKSRPTYISANLDLEYKCKLISLLKEFKDCFAWEYHEMPGLDRSIVEHRLRIKSGYRPYQQHARRCNPKILPDIKAEITKLIEAGFIRQCRYAEWISNIVLVYKKNGKLHVCIDVRNLNQATPMDGYPMPTADILIDAAAGHKVISFMDGNARYNQILMAEEDISKTAFRCPGHLGLFEWVVMTFGLKNAGATYQRAMNYIFHKLIGTSVEIYIDDVMVKSKGHQEHLADLQEVLECTRKHGLKMNPNKCAFGVSAGQFLGFMVHERGIEVNQKTIDAINKVVAPQNKTELQSLIGKVNFIRRFISNLSGRI</sequence>
<keyword evidence="3" id="KW-1185">Reference proteome</keyword>
<dbReference type="InterPro" id="IPR053134">
    <property type="entry name" value="RNA-dir_DNA_polymerase"/>
</dbReference>
<dbReference type="SUPFAM" id="SSF56672">
    <property type="entry name" value="DNA/RNA polymerases"/>
    <property type="match status" value="1"/>
</dbReference>
<name>A0A3L6SVG6_PANMI</name>
<dbReference type="EMBL" id="PQIB02000003">
    <property type="protein sequence ID" value="RLN27726.1"/>
    <property type="molecule type" value="Genomic_DNA"/>
</dbReference>
<dbReference type="STRING" id="4540.A0A3L6SVG6"/>
<evidence type="ECO:0000313" key="2">
    <source>
        <dbReference type="EMBL" id="RLN27726.1"/>
    </source>
</evidence>
<dbReference type="InterPro" id="IPR000477">
    <property type="entry name" value="RT_dom"/>
</dbReference>
<dbReference type="OrthoDB" id="1937476at2759"/>
<reference evidence="3" key="1">
    <citation type="journal article" date="2019" name="Nat. Commun.">
        <title>The genome of broomcorn millet.</title>
        <authorList>
            <person name="Zou C."/>
            <person name="Miki D."/>
            <person name="Li D."/>
            <person name="Tang Q."/>
            <person name="Xiao L."/>
            <person name="Rajput S."/>
            <person name="Deng P."/>
            <person name="Jia W."/>
            <person name="Huang R."/>
            <person name="Zhang M."/>
            <person name="Sun Y."/>
            <person name="Hu J."/>
            <person name="Fu X."/>
            <person name="Schnable P.S."/>
            <person name="Li F."/>
            <person name="Zhang H."/>
            <person name="Feng B."/>
            <person name="Zhu X."/>
            <person name="Liu R."/>
            <person name="Schnable J.C."/>
            <person name="Zhu J.-K."/>
            <person name="Zhang H."/>
        </authorList>
    </citation>
    <scope>NUCLEOTIDE SEQUENCE [LARGE SCALE GENOMIC DNA]</scope>
</reference>
<dbReference type="Gene3D" id="3.10.10.10">
    <property type="entry name" value="HIV Type 1 Reverse Transcriptase, subunit A, domain 1"/>
    <property type="match status" value="1"/>
</dbReference>
<dbReference type="Pfam" id="PF00078">
    <property type="entry name" value="RVT_1"/>
    <property type="match status" value="1"/>
</dbReference>
<dbReference type="CDD" id="cd01647">
    <property type="entry name" value="RT_LTR"/>
    <property type="match status" value="1"/>
</dbReference>
<gene>
    <name evidence="2" type="ORF">C2845_PM05G15940</name>
</gene>
<comment type="caution">
    <text evidence="2">The sequence shown here is derived from an EMBL/GenBank/DDBJ whole genome shotgun (WGS) entry which is preliminary data.</text>
</comment>
<dbReference type="PANTHER" id="PTHR24559:SF444">
    <property type="entry name" value="REVERSE TRANSCRIPTASE DOMAIN-CONTAINING PROTEIN"/>
    <property type="match status" value="1"/>
</dbReference>
<dbReference type="PANTHER" id="PTHR24559">
    <property type="entry name" value="TRANSPOSON TY3-I GAG-POL POLYPROTEIN"/>
    <property type="match status" value="1"/>
</dbReference>
<feature type="domain" description="Reverse transcriptase" evidence="1">
    <location>
        <begin position="111"/>
        <end position="270"/>
    </location>
</feature>
<dbReference type="Proteomes" id="UP000275267">
    <property type="component" value="Unassembled WGS sequence"/>
</dbReference>